<sequence length="333" mass="36216">MSATSALHGAASTIFSNLFVKLPYPDGDSLRGQTVIVTGSNQGLGFEASKHLVRLGVERLIMGVRSIEKGEAARREMLQQSGAKTTIDVWQVDLESYESVKAFANRASTLPRLDAILANAGIMTTEFNKAEGNERTLTVNVISTFLLCLLLVPKMRESASQFHATPRIVIPNSALHYMAPLKEVEPNNSLTIFDRLSDPKTADMGNRYPLSKLLVIYVVRELAGLLNKQGKMGVIINTPNPSFCKSQLAREMAGLGMRVAERMLARSTEEGSRALVHGLMAGPESSGQYLTNCHVQAPSSSVTSQKGQGIQKRVFDELVQKLEKISPGLMASL</sequence>
<dbReference type="PANTHER" id="PTHR43157">
    <property type="entry name" value="PHOSPHATIDYLINOSITOL-GLYCAN BIOSYNTHESIS CLASS F PROTEIN-RELATED"/>
    <property type="match status" value="1"/>
</dbReference>
<dbReference type="Proteomes" id="UP001303473">
    <property type="component" value="Unassembled WGS sequence"/>
</dbReference>
<dbReference type="Gene3D" id="3.40.50.720">
    <property type="entry name" value="NAD(P)-binding Rossmann-like Domain"/>
    <property type="match status" value="1"/>
</dbReference>
<keyword evidence="1" id="KW-0560">Oxidoreductase</keyword>
<protein>
    <submittedName>
        <fullName evidence="2">Short chain dehydrogenase sol3</fullName>
    </submittedName>
</protein>
<evidence type="ECO:0000256" key="1">
    <source>
        <dbReference type="ARBA" id="ARBA00023002"/>
    </source>
</evidence>
<dbReference type="GO" id="GO:0016491">
    <property type="term" value="F:oxidoreductase activity"/>
    <property type="evidence" value="ECO:0007669"/>
    <property type="project" value="UniProtKB-KW"/>
</dbReference>
<name>A0AAN6MWG1_9PEZI</name>
<dbReference type="AlphaFoldDB" id="A0AAN6MWG1"/>
<dbReference type="PRINTS" id="PR00081">
    <property type="entry name" value="GDHRDH"/>
</dbReference>
<dbReference type="Pfam" id="PF00106">
    <property type="entry name" value="adh_short"/>
    <property type="match status" value="1"/>
</dbReference>
<organism evidence="2 3">
    <name type="scientific">Diplogelasinospora grovesii</name>
    <dbReference type="NCBI Taxonomy" id="303347"/>
    <lineage>
        <taxon>Eukaryota</taxon>
        <taxon>Fungi</taxon>
        <taxon>Dikarya</taxon>
        <taxon>Ascomycota</taxon>
        <taxon>Pezizomycotina</taxon>
        <taxon>Sordariomycetes</taxon>
        <taxon>Sordariomycetidae</taxon>
        <taxon>Sordariales</taxon>
        <taxon>Diplogelasinosporaceae</taxon>
        <taxon>Diplogelasinospora</taxon>
    </lineage>
</organism>
<dbReference type="InterPro" id="IPR002347">
    <property type="entry name" value="SDR_fam"/>
</dbReference>
<dbReference type="SUPFAM" id="SSF51735">
    <property type="entry name" value="NAD(P)-binding Rossmann-fold domains"/>
    <property type="match status" value="1"/>
</dbReference>
<dbReference type="EMBL" id="MU853964">
    <property type="protein sequence ID" value="KAK3934747.1"/>
    <property type="molecule type" value="Genomic_DNA"/>
</dbReference>
<accession>A0AAN6MWG1</accession>
<dbReference type="PANTHER" id="PTHR43157:SF31">
    <property type="entry name" value="PHOSPHATIDYLINOSITOL-GLYCAN BIOSYNTHESIS CLASS F PROTEIN"/>
    <property type="match status" value="1"/>
</dbReference>
<comment type="caution">
    <text evidence="2">The sequence shown here is derived from an EMBL/GenBank/DDBJ whole genome shotgun (WGS) entry which is preliminary data.</text>
</comment>
<reference evidence="3" key="1">
    <citation type="journal article" date="2023" name="Mol. Phylogenet. Evol.">
        <title>Genome-scale phylogeny and comparative genomics of the fungal order Sordariales.</title>
        <authorList>
            <person name="Hensen N."/>
            <person name="Bonometti L."/>
            <person name="Westerberg I."/>
            <person name="Brannstrom I.O."/>
            <person name="Guillou S."/>
            <person name="Cros-Aarteil S."/>
            <person name="Calhoun S."/>
            <person name="Haridas S."/>
            <person name="Kuo A."/>
            <person name="Mondo S."/>
            <person name="Pangilinan J."/>
            <person name="Riley R."/>
            <person name="LaButti K."/>
            <person name="Andreopoulos B."/>
            <person name="Lipzen A."/>
            <person name="Chen C."/>
            <person name="Yan M."/>
            <person name="Daum C."/>
            <person name="Ng V."/>
            <person name="Clum A."/>
            <person name="Steindorff A."/>
            <person name="Ohm R.A."/>
            <person name="Martin F."/>
            <person name="Silar P."/>
            <person name="Natvig D.O."/>
            <person name="Lalanne C."/>
            <person name="Gautier V."/>
            <person name="Ament-Velasquez S.L."/>
            <person name="Kruys A."/>
            <person name="Hutchinson M.I."/>
            <person name="Powell A.J."/>
            <person name="Barry K."/>
            <person name="Miller A.N."/>
            <person name="Grigoriev I.V."/>
            <person name="Debuchy R."/>
            <person name="Gladieux P."/>
            <person name="Hiltunen Thoren M."/>
            <person name="Johannesson H."/>
        </authorList>
    </citation>
    <scope>NUCLEOTIDE SEQUENCE [LARGE SCALE GENOMIC DNA]</scope>
    <source>
        <strain evidence="3">CBS 340.73</strain>
    </source>
</reference>
<evidence type="ECO:0000313" key="3">
    <source>
        <dbReference type="Proteomes" id="UP001303473"/>
    </source>
</evidence>
<evidence type="ECO:0000313" key="2">
    <source>
        <dbReference type="EMBL" id="KAK3934747.1"/>
    </source>
</evidence>
<keyword evidence="3" id="KW-1185">Reference proteome</keyword>
<gene>
    <name evidence="2" type="ORF">QBC46DRAFT_299368</name>
</gene>
<dbReference type="InterPro" id="IPR036291">
    <property type="entry name" value="NAD(P)-bd_dom_sf"/>
</dbReference>
<proteinExistence type="predicted"/>